<gene>
    <name evidence="1" type="ORF">GSOID_T00011973001</name>
</gene>
<name>E4XZM2_OIKDI</name>
<dbReference type="EMBL" id="FN653418">
    <property type="protein sequence ID" value="CBY15084.1"/>
    <property type="molecule type" value="Genomic_DNA"/>
</dbReference>
<reference evidence="1 2" key="1">
    <citation type="journal article" date="2010" name="Science">
        <title>Plasticity of animal genome architecture unmasked by rapid evolution of a pelagic tunicate.</title>
        <authorList>
            <person name="Denoeud F."/>
            <person name="Henriet S."/>
            <person name="Mungpakdee S."/>
            <person name="Aury J.M."/>
            <person name="Da Silva C."/>
            <person name="Brinkmann H."/>
            <person name="Mikhaleva J."/>
            <person name="Olsen L.C."/>
            <person name="Jubin C."/>
            <person name="Canestro C."/>
            <person name="Bouquet J.M."/>
            <person name="Danks G."/>
            <person name="Poulain J."/>
            <person name="Campsteijn C."/>
            <person name="Adamski M."/>
            <person name="Cross I."/>
            <person name="Yadetie F."/>
            <person name="Muffato M."/>
            <person name="Louis A."/>
            <person name="Butcher S."/>
            <person name="Tsagkogeorga G."/>
            <person name="Konrad A."/>
            <person name="Singh S."/>
            <person name="Jensen M.F."/>
            <person name="Cong E.H."/>
            <person name="Eikeseth-Otteraa H."/>
            <person name="Noel B."/>
            <person name="Anthouard V."/>
            <person name="Porcel B.M."/>
            <person name="Kachouri-Lafond R."/>
            <person name="Nishino A."/>
            <person name="Ugolini M."/>
            <person name="Chourrout P."/>
            <person name="Nishida H."/>
            <person name="Aasland R."/>
            <person name="Huzurbazar S."/>
            <person name="Westhof E."/>
            <person name="Delsuc F."/>
            <person name="Lehrach H."/>
            <person name="Reinhardt R."/>
            <person name="Weissenbach J."/>
            <person name="Roy S.W."/>
            <person name="Artiguenave F."/>
            <person name="Postlethwait J.H."/>
            <person name="Manak J.R."/>
            <person name="Thompson E.M."/>
            <person name="Jaillon O."/>
            <person name="Du Pasquier L."/>
            <person name="Boudinot P."/>
            <person name="Liberles D.A."/>
            <person name="Volff J.N."/>
            <person name="Philippe H."/>
            <person name="Lenhard B."/>
            <person name="Roest Crollius H."/>
            <person name="Wincker P."/>
            <person name="Chourrout D."/>
        </authorList>
    </citation>
    <scope>NUCLEOTIDE SEQUENCE [LARGE SCALE GENOMIC DNA]</scope>
</reference>
<evidence type="ECO:0000313" key="2">
    <source>
        <dbReference type="Proteomes" id="UP000001307"/>
    </source>
</evidence>
<keyword evidence="2" id="KW-1185">Reference proteome</keyword>
<sequence>MWADTMQRRNATQINSLSKATLRKQLQRVVPQSIHCHLFGTYAAKKMHARANDYATKTLGVARKTSIDPRYWFLNFRQFYCDPELPRYSDPFFKSNFCFGVNGDFESLKMVKKIHLDGCFAAMNAVGEFDQLFVISEGCFHQTFSDFF</sequence>
<protein>
    <submittedName>
        <fullName evidence="1">Uncharacterized protein</fullName>
    </submittedName>
</protein>
<dbReference type="InParanoid" id="E4XZM2"/>
<evidence type="ECO:0000313" key="1">
    <source>
        <dbReference type="EMBL" id="CBY15084.1"/>
    </source>
</evidence>
<dbReference type="AlphaFoldDB" id="E4XZM2"/>
<accession>E4XZM2</accession>
<dbReference type="Proteomes" id="UP000001307">
    <property type="component" value="Unassembled WGS sequence"/>
</dbReference>
<proteinExistence type="predicted"/>
<organism evidence="1 2">
    <name type="scientific">Oikopleura dioica</name>
    <name type="common">Tunicate</name>
    <dbReference type="NCBI Taxonomy" id="34765"/>
    <lineage>
        <taxon>Eukaryota</taxon>
        <taxon>Metazoa</taxon>
        <taxon>Chordata</taxon>
        <taxon>Tunicata</taxon>
        <taxon>Appendicularia</taxon>
        <taxon>Copelata</taxon>
        <taxon>Oikopleuridae</taxon>
        <taxon>Oikopleura</taxon>
    </lineage>
</organism>